<reference evidence="2" key="3">
    <citation type="journal article" date="2017" name="Nature">
        <title>Genome sequence of the progenitor of the wheat D genome Aegilops tauschii.</title>
        <authorList>
            <person name="Luo M.C."/>
            <person name="Gu Y.Q."/>
            <person name="Puiu D."/>
            <person name="Wang H."/>
            <person name="Twardziok S.O."/>
            <person name="Deal K.R."/>
            <person name="Huo N."/>
            <person name="Zhu T."/>
            <person name="Wang L."/>
            <person name="Wang Y."/>
            <person name="McGuire P.E."/>
            <person name="Liu S."/>
            <person name="Long H."/>
            <person name="Ramasamy R.K."/>
            <person name="Rodriguez J.C."/>
            <person name="Van S.L."/>
            <person name="Yuan L."/>
            <person name="Wang Z."/>
            <person name="Xia Z."/>
            <person name="Xiao L."/>
            <person name="Anderson O.D."/>
            <person name="Ouyang S."/>
            <person name="Liang Y."/>
            <person name="Zimin A.V."/>
            <person name="Pertea G."/>
            <person name="Qi P."/>
            <person name="Bennetzen J.L."/>
            <person name="Dai X."/>
            <person name="Dawson M.W."/>
            <person name="Muller H.G."/>
            <person name="Kugler K."/>
            <person name="Rivarola-Duarte L."/>
            <person name="Spannagl M."/>
            <person name="Mayer K.F.X."/>
            <person name="Lu F.H."/>
            <person name="Bevan M.W."/>
            <person name="Leroy P."/>
            <person name="Li P."/>
            <person name="You F.M."/>
            <person name="Sun Q."/>
            <person name="Liu Z."/>
            <person name="Lyons E."/>
            <person name="Wicker T."/>
            <person name="Salzberg S.L."/>
            <person name="Devos K.M."/>
            <person name="Dvorak J."/>
        </authorList>
    </citation>
    <scope>NUCLEOTIDE SEQUENCE [LARGE SCALE GENOMIC DNA]</scope>
    <source>
        <strain evidence="2">cv. AL8/78</strain>
    </source>
</reference>
<dbReference type="InterPro" id="IPR047187">
    <property type="entry name" value="SF1_C_Upf1"/>
</dbReference>
<accession>A0A453L906</accession>
<dbReference type="GO" id="GO:0005524">
    <property type="term" value="F:ATP binding"/>
    <property type="evidence" value="ECO:0007669"/>
    <property type="project" value="UniProtKB-KW"/>
</dbReference>
<dbReference type="InterPro" id="IPR039904">
    <property type="entry name" value="TRANK1"/>
</dbReference>
<dbReference type="Gene3D" id="3.40.50.300">
    <property type="entry name" value="P-loop containing nucleotide triphosphate hydrolases"/>
    <property type="match status" value="1"/>
</dbReference>
<dbReference type="Pfam" id="PF13087">
    <property type="entry name" value="AAA_12"/>
    <property type="match status" value="1"/>
</dbReference>
<dbReference type="AlphaFoldDB" id="A0A453L906"/>
<feature type="domain" description="DNA2/NAM7 helicase-like C-terminal" evidence="1">
    <location>
        <begin position="16"/>
        <end position="211"/>
    </location>
</feature>
<reference evidence="2" key="5">
    <citation type="journal article" date="2021" name="G3 (Bethesda)">
        <title>Aegilops tauschii genome assembly Aet v5.0 features greater sequence contiguity and improved annotation.</title>
        <authorList>
            <person name="Wang L."/>
            <person name="Zhu T."/>
            <person name="Rodriguez J.C."/>
            <person name="Deal K.R."/>
            <person name="Dubcovsky J."/>
            <person name="McGuire P.E."/>
            <person name="Lux T."/>
            <person name="Spannagl M."/>
            <person name="Mayer K.F.X."/>
            <person name="Baldrich P."/>
            <person name="Meyers B.C."/>
            <person name="Huo N."/>
            <person name="Gu Y.Q."/>
            <person name="Zhou H."/>
            <person name="Devos K.M."/>
            <person name="Bennetzen J.L."/>
            <person name="Unver T."/>
            <person name="Budak H."/>
            <person name="Gulick P.J."/>
            <person name="Galiba G."/>
            <person name="Kalapos B."/>
            <person name="Nelson D.R."/>
            <person name="Li P."/>
            <person name="You F.M."/>
            <person name="Luo M.C."/>
            <person name="Dvorak J."/>
        </authorList>
    </citation>
    <scope>NUCLEOTIDE SEQUENCE [LARGE SCALE GENOMIC DNA]</scope>
    <source>
        <strain evidence="2">cv. AL8/78</strain>
    </source>
</reference>
<name>A0A453L906_AEGTS</name>
<reference evidence="3" key="2">
    <citation type="journal article" date="2017" name="Nat. Plants">
        <title>The Aegilops tauschii genome reveals multiple impacts of transposons.</title>
        <authorList>
            <person name="Zhao G."/>
            <person name="Zou C."/>
            <person name="Li K."/>
            <person name="Wang K."/>
            <person name="Li T."/>
            <person name="Gao L."/>
            <person name="Zhang X."/>
            <person name="Wang H."/>
            <person name="Yang Z."/>
            <person name="Liu X."/>
            <person name="Jiang W."/>
            <person name="Mao L."/>
            <person name="Kong X."/>
            <person name="Jiao Y."/>
            <person name="Jia J."/>
        </authorList>
    </citation>
    <scope>NUCLEOTIDE SEQUENCE [LARGE SCALE GENOMIC DNA]</scope>
    <source>
        <strain evidence="3">cv. AL8/78</strain>
    </source>
</reference>
<protein>
    <recommendedName>
        <fullName evidence="1">DNA2/NAM7 helicase-like C-terminal domain-containing protein</fullName>
    </recommendedName>
</protein>
<dbReference type="PANTHER" id="PTHR21529:SF4">
    <property type="entry name" value="TPR AND ANKYRIN REPEAT-CONTAINING PROTEIN 1"/>
    <property type="match status" value="1"/>
</dbReference>
<dbReference type="GO" id="GO:0016787">
    <property type="term" value="F:hydrolase activity"/>
    <property type="evidence" value="ECO:0007669"/>
    <property type="project" value="UniProtKB-KW"/>
</dbReference>
<proteinExistence type="predicted"/>
<dbReference type="Proteomes" id="UP000015105">
    <property type="component" value="Chromosome 5D"/>
</dbReference>
<dbReference type="CDD" id="cd18808">
    <property type="entry name" value="SF1_C_Upf1"/>
    <property type="match status" value="1"/>
</dbReference>
<dbReference type="InterPro" id="IPR027417">
    <property type="entry name" value="P-loop_NTPase"/>
</dbReference>
<keyword evidence="3" id="KW-1185">Reference proteome</keyword>
<dbReference type="GO" id="GO:0005694">
    <property type="term" value="C:chromosome"/>
    <property type="evidence" value="ECO:0007669"/>
    <property type="project" value="UniProtKB-ARBA"/>
</dbReference>
<evidence type="ECO:0000313" key="3">
    <source>
        <dbReference type="Proteomes" id="UP000015105"/>
    </source>
</evidence>
<dbReference type="InterPro" id="IPR041679">
    <property type="entry name" value="DNA2/NAM7-like_C"/>
</dbReference>
<dbReference type="EnsemblPlants" id="AET5Gv20677200.15">
    <property type="protein sequence ID" value="AET5Gv20677200.15"/>
    <property type="gene ID" value="AET5Gv20677200"/>
</dbReference>
<reference evidence="3" key="1">
    <citation type="journal article" date="2014" name="Science">
        <title>Ancient hybridizations among the ancestral genomes of bread wheat.</title>
        <authorList>
            <consortium name="International Wheat Genome Sequencing Consortium,"/>
            <person name="Marcussen T."/>
            <person name="Sandve S.R."/>
            <person name="Heier L."/>
            <person name="Spannagl M."/>
            <person name="Pfeifer M."/>
            <person name="Jakobsen K.S."/>
            <person name="Wulff B.B."/>
            <person name="Steuernagel B."/>
            <person name="Mayer K.F."/>
            <person name="Olsen O.A."/>
        </authorList>
    </citation>
    <scope>NUCLEOTIDE SEQUENCE [LARGE SCALE GENOMIC DNA]</scope>
    <source>
        <strain evidence="3">cv. AL8/78</strain>
    </source>
</reference>
<organism evidence="2 3">
    <name type="scientific">Aegilops tauschii subsp. strangulata</name>
    <name type="common">Goatgrass</name>
    <dbReference type="NCBI Taxonomy" id="200361"/>
    <lineage>
        <taxon>Eukaryota</taxon>
        <taxon>Viridiplantae</taxon>
        <taxon>Streptophyta</taxon>
        <taxon>Embryophyta</taxon>
        <taxon>Tracheophyta</taxon>
        <taxon>Spermatophyta</taxon>
        <taxon>Magnoliopsida</taxon>
        <taxon>Liliopsida</taxon>
        <taxon>Poales</taxon>
        <taxon>Poaceae</taxon>
        <taxon>BOP clade</taxon>
        <taxon>Pooideae</taxon>
        <taxon>Triticodae</taxon>
        <taxon>Triticeae</taxon>
        <taxon>Triticinae</taxon>
        <taxon>Aegilops</taxon>
    </lineage>
</organism>
<reference evidence="2" key="4">
    <citation type="submission" date="2019-03" db="UniProtKB">
        <authorList>
            <consortium name="EnsemblPlants"/>
        </authorList>
    </citation>
    <scope>IDENTIFICATION</scope>
</reference>
<dbReference type="PANTHER" id="PTHR21529">
    <property type="entry name" value="MAMMARY TURMOR VIRUS RECEPTOR HOMOLOG 1, 2 MTVR1, 2"/>
    <property type="match status" value="1"/>
</dbReference>
<evidence type="ECO:0000313" key="2">
    <source>
        <dbReference type="EnsemblPlants" id="AET5Gv20677200.15"/>
    </source>
</evidence>
<dbReference type="SUPFAM" id="SSF52540">
    <property type="entry name" value="P-loop containing nucleoside triphosphate hydrolases"/>
    <property type="match status" value="1"/>
</dbReference>
<dbReference type="GO" id="GO:0004386">
    <property type="term" value="F:helicase activity"/>
    <property type="evidence" value="ECO:0007669"/>
    <property type="project" value="UniProtKB-KW"/>
</dbReference>
<sequence>MSAMVKSKVCKEAGFATSLFGRLVVLKFDKHLLNIQYRMNPCISLFPNAQFYERKILDGPNVLSPSYNKDYTCLPFGSYTFINLTDGREDTEGMGNSRRNMVEVAVVLHLIHTIFKSWKRTDQGLNIGVVSPYNAQVDAIKNRLGQKYDTCDGFHVRVKSIDGFQGEEDDIIILSTVRSNGRGVVGFLADNRRTNVALTRARHCLWIVGNAHTLHKSGTEWTDLVADAERRKCIFSATNDATICKLVLQLKQELDELEDLLSADSAVFSNTRWKVILSDEFRKSFTKLKSPQLRKEVLQKLIKLGDGWRTTVKNLDMKLEVPMVWDIVHDIIRYNKDCKADAHEEHDPVDTSYGMENSKVSESFLLMKFYSLSSGMAKHLLTATDGSEIDVPFELTDEEKVIIQFPLTSFILGRSGTGKTTVLTMKLIQNEQQSLVVRVGLECCWARFGTGDVSDQSSILHMHDIMDDLEEFTEIPDSFYIFF</sequence>
<evidence type="ECO:0000259" key="1">
    <source>
        <dbReference type="Pfam" id="PF13087"/>
    </source>
</evidence>
<dbReference type="Gramene" id="AET5Gv20677200.15">
    <property type="protein sequence ID" value="AET5Gv20677200.15"/>
    <property type="gene ID" value="AET5Gv20677200"/>
</dbReference>